<reference evidence="1" key="1">
    <citation type="submission" date="2019-08" db="EMBL/GenBank/DDBJ databases">
        <authorList>
            <person name="Kucharzyk K."/>
            <person name="Murdoch R.W."/>
            <person name="Higgins S."/>
            <person name="Loffler F."/>
        </authorList>
    </citation>
    <scope>NUCLEOTIDE SEQUENCE</scope>
</reference>
<accession>A0A644WIL2</accession>
<dbReference type="EMBL" id="VSSQ01000945">
    <property type="protein sequence ID" value="MPM03351.1"/>
    <property type="molecule type" value="Genomic_DNA"/>
</dbReference>
<evidence type="ECO:0000313" key="1">
    <source>
        <dbReference type="EMBL" id="MPM03351.1"/>
    </source>
</evidence>
<dbReference type="AlphaFoldDB" id="A0A644WIL2"/>
<sequence length="403" mass="47932">MMKKIVTITWLILTCQIVLAQQQITGYKPEIESYVNFIKTQHQSPVEYLLQQYEKHDILVLGERDHRDITQYYFIEKLINTEKFYTQVSTIYTEVGSSNYNDTLNKILLIASLSETEAAQKLIGVYRDISYEAFWDKYNFFYLWKTVFKFNKAHPDYPISIEMTSHPFDWCEITDTAICRAQTNEIEEEYDSSMAAYFLKSFGEKQYLSRNKAFVIMNYPHSLRKWTSQKNITYNDMFGAYVNEKLAERVCFIMVNPYKTNWQPVANGKWDAAFKYCSYPQIGFGFSNSPFGKDTFDVWPGNPGILSFEELYDGIIFINPASECENMIGVPGFLDRKFWKEYSRRLKLRMYVYRGDDFKTRYRWEKENCNHLRKRTIHDDILFQYGDDKSKNFDSIVNRWLVD</sequence>
<name>A0A644WIL2_9ZZZZ</name>
<organism evidence="1">
    <name type="scientific">bioreactor metagenome</name>
    <dbReference type="NCBI Taxonomy" id="1076179"/>
    <lineage>
        <taxon>unclassified sequences</taxon>
        <taxon>metagenomes</taxon>
        <taxon>ecological metagenomes</taxon>
    </lineage>
</organism>
<proteinExistence type="predicted"/>
<protein>
    <submittedName>
        <fullName evidence="1">Uncharacterized protein</fullName>
    </submittedName>
</protein>
<comment type="caution">
    <text evidence="1">The sequence shown here is derived from an EMBL/GenBank/DDBJ whole genome shotgun (WGS) entry which is preliminary data.</text>
</comment>
<gene>
    <name evidence="1" type="ORF">SDC9_49616</name>
</gene>